<keyword evidence="5" id="KW-0547">Nucleotide-binding</keyword>
<name>A0A1Q4V8R6_9ACTN</name>
<evidence type="ECO:0000256" key="9">
    <source>
        <dbReference type="ARBA" id="ARBA00023012"/>
    </source>
</evidence>
<keyword evidence="4 11" id="KW-0812">Transmembrane</keyword>
<keyword evidence="7" id="KW-0067">ATP-binding</keyword>
<comment type="subcellular location">
    <subcellularLocation>
        <location evidence="1">Membrane</location>
        <topology evidence="1">Multi-pass membrane protein</topology>
    </subcellularLocation>
</comment>
<evidence type="ECO:0000256" key="5">
    <source>
        <dbReference type="ARBA" id="ARBA00022741"/>
    </source>
</evidence>
<keyword evidence="14" id="KW-1185">Reference proteome</keyword>
<dbReference type="Pfam" id="PF13493">
    <property type="entry name" value="DUF4118"/>
    <property type="match status" value="1"/>
</dbReference>
<evidence type="ECO:0000256" key="4">
    <source>
        <dbReference type="ARBA" id="ARBA00022692"/>
    </source>
</evidence>
<evidence type="ECO:0000259" key="12">
    <source>
        <dbReference type="Pfam" id="PF13493"/>
    </source>
</evidence>
<keyword evidence="9" id="KW-0902">Two-component regulatory system</keyword>
<evidence type="ECO:0000313" key="13">
    <source>
        <dbReference type="EMBL" id="OKH94149.1"/>
    </source>
</evidence>
<evidence type="ECO:0000256" key="6">
    <source>
        <dbReference type="ARBA" id="ARBA00022777"/>
    </source>
</evidence>
<keyword evidence="3" id="KW-0808">Transferase</keyword>
<feature type="transmembrane region" description="Helical" evidence="11">
    <location>
        <begin position="6"/>
        <end position="27"/>
    </location>
</feature>
<dbReference type="GO" id="GO:0005524">
    <property type="term" value="F:ATP binding"/>
    <property type="evidence" value="ECO:0007669"/>
    <property type="project" value="UniProtKB-KW"/>
</dbReference>
<evidence type="ECO:0000256" key="8">
    <source>
        <dbReference type="ARBA" id="ARBA00022989"/>
    </source>
</evidence>
<keyword evidence="2" id="KW-0597">Phosphoprotein</keyword>
<feature type="transmembrane region" description="Helical" evidence="11">
    <location>
        <begin position="39"/>
        <end position="68"/>
    </location>
</feature>
<proteinExistence type="predicted"/>
<dbReference type="STRING" id="1048205.AB852_16150"/>
<keyword evidence="10 11" id="KW-0472">Membrane</keyword>
<dbReference type="GO" id="GO:0016020">
    <property type="term" value="C:membrane"/>
    <property type="evidence" value="ECO:0007669"/>
    <property type="project" value="UniProtKB-SubCell"/>
</dbReference>
<evidence type="ECO:0000256" key="11">
    <source>
        <dbReference type="SAM" id="Phobius"/>
    </source>
</evidence>
<dbReference type="Gene3D" id="1.20.120.620">
    <property type="entry name" value="Backbone structure of the membrane domain of e. Coli histidine kinase receptor kdpd"/>
    <property type="match status" value="1"/>
</dbReference>
<dbReference type="GeneID" id="96796845"/>
<evidence type="ECO:0000256" key="7">
    <source>
        <dbReference type="ARBA" id="ARBA00022840"/>
    </source>
</evidence>
<dbReference type="Proteomes" id="UP000186455">
    <property type="component" value="Unassembled WGS sequence"/>
</dbReference>
<dbReference type="GO" id="GO:0016301">
    <property type="term" value="F:kinase activity"/>
    <property type="evidence" value="ECO:0007669"/>
    <property type="project" value="UniProtKB-KW"/>
</dbReference>
<dbReference type="InterPro" id="IPR025201">
    <property type="entry name" value="KdpD_TM"/>
</dbReference>
<evidence type="ECO:0000256" key="2">
    <source>
        <dbReference type="ARBA" id="ARBA00022553"/>
    </source>
</evidence>
<keyword evidence="8 11" id="KW-1133">Transmembrane helix</keyword>
<organism evidence="13 14">
    <name type="scientific">Streptomyces uncialis</name>
    <dbReference type="NCBI Taxonomy" id="1048205"/>
    <lineage>
        <taxon>Bacteria</taxon>
        <taxon>Bacillati</taxon>
        <taxon>Actinomycetota</taxon>
        <taxon>Actinomycetes</taxon>
        <taxon>Kitasatosporales</taxon>
        <taxon>Streptomycetaceae</taxon>
        <taxon>Streptomyces</taxon>
    </lineage>
</organism>
<dbReference type="EMBL" id="LFBV01000003">
    <property type="protein sequence ID" value="OKH94149.1"/>
    <property type="molecule type" value="Genomic_DNA"/>
</dbReference>
<gene>
    <name evidence="13" type="ORF">AB852_16150</name>
</gene>
<dbReference type="RefSeq" id="WP_073788782.1">
    <property type="nucleotide sequence ID" value="NZ_CP109290.1"/>
</dbReference>
<evidence type="ECO:0000256" key="10">
    <source>
        <dbReference type="ARBA" id="ARBA00023136"/>
    </source>
</evidence>
<feature type="domain" description="Sensor protein KdpD transmembrane" evidence="12">
    <location>
        <begin position="13"/>
        <end position="111"/>
    </location>
</feature>
<accession>A0A1Q4V8R6</accession>
<comment type="caution">
    <text evidence="13">The sequence shown here is derived from an EMBL/GenBank/DDBJ whole genome shotgun (WGS) entry which is preliminary data.</text>
</comment>
<dbReference type="GO" id="GO:0000160">
    <property type="term" value="P:phosphorelay signal transduction system"/>
    <property type="evidence" value="ECO:0007669"/>
    <property type="project" value="UniProtKB-KW"/>
</dbReference>
<sequence>MTKYPLRDRVAVVAALVGPPLVALLLVPFRDSLSHTNAALVLVVVVVAVAAGGNRVAGALTAVSAAVWFDFLLTRPYQSLGIDAADDVETAVLLLAVGLVVSQLGARARRLEVVVVTGAADLARIHDTAELARATTSADAVVTHVKGQLTELLQLRDCRFEYGSLLGHPPRLEQDGGVSAGRRRWDVDQRGWPRGEIELRAIGNGHYQGRFMLTPAEGTAPPLTARLVAVILADQAGAALDTAGPEPRP</sequence>
<keyword evidence="6 13" id="KW-0418">Kinase</keyword>
<dbReference type="InterPro" id="IPR038318">
    <property type="entry name" value="KdpD_sf"/>
</dbReference>
<evidence type="ECO:0000313" key="14">
    <source>
        <dbReference type="Proteomes" id="UP000186455"/>
    </source>
</evidence>
<reference evidence="13 14" key="1">
    <citation type="submission" date="2015-06" db="EMBL/GenBank/DDBJ databases">
        <title>Cloning and characterization of the uncialamcin biosynthetic gene cluster.</title>
        <authorList>
            <person name="Yan X."/>
            <person name="Huang T."/>
            <person name="Ge H."/>
            <person name="Shen B."/>
        </authorList>
    </citation>
    <scope>NUCLEOTIDE SEQUENCE [LARGE SCALE GENOMIC DNA]</scope>
    <source>
        <strain evidence="13 14">DCA2648</strain>
    </source>
</reference>
<evidence type="ECO:0000256" key="1">
    <source>
        <dbReference type="ARBA" id="ARBA00004141"/>
    </source>
</evidence>
<evidence type="ECO:0000256" key="3">
    <source>
        <dbReference type="ARBA" id="ARBA00022679"/>
    </source>
</evidence>
<protein>
    <submittedName>
        <fullName evidence="13">Histidine kinase</fullName>
    </submittedName>
</protein>
<dbReference type="AlphaFoldDB" id="A0A1Q4V8R6"/>